<feature type="region of interest" description="Disordered" evidence="1">
    <location>
        <begin position="1"/>
        <end position="23"/>
    </location>
</feature>
<dbReference type="AlphaFoldDB" id="A0A9W8LR63"/>
<accession>A0A9W8LR63</accession>
<evidence type="ECO:0000256" key="1">
    <source>
        <dbReference type="SAM" id="MobiDB-lite"/>
    </source>
</evidence>
<evidence type="ECO:0000313" key="2">
    <source>
        <dbReference type="EMBL" id="KAJ2793748.1"/>
    </source>
</evidence>
<feature type="compositionally biased region" description="Polar residues" evidence="1">
    <location>
        <begin position="1"/>
        <end position="11"/>
    </location>
</feature>
<dbReference type="OrthoDB" id="5589821at2759"/>
<comment type="caution">
    <text evidence="2">The sequence shown here is derived from an EMBL/GenBank/DDBJ whole genome shotgun (WGS) entry which is preliminary data.</text>
</comment>
<protein>
    <submittedName>
        <fullName evidence="2">Uncharacterized protein</fullName>
    </submittedName>
</protein>
<sequence>MPATISARTMQTPPPLPPPFRASATWITPGQRHSGYAEDMLLSATLFETIRRKAPSDDDDDSDDCYSGAQEHLPVSHYHQPPQRPPLQRIVERLPPAADDNGVYIPSWRTPAAARQHTLPLWADEQCELQQSGILSEAAALNFDLYETLHRRH</sequence>
<feature type="region of interest" description="Disordered" evidence="1">
    <location>
        <begin position="52"/>
        <end position="86"/>
    </location>
</feature>
<dbReference type="Proteomes" id="UP001140094">
    <property type="component" value="Unassembled WGS sequence"/>
</dbReference>
<proteinExistence type="predicted"/>
<evidence type="ECO:0000313" key="3">
    <source>
        <dbReference type="Proteomes" id="UP001140094"/>
    </source>
</evidence>
<gene>
    <name evidence="2" type="ORF">H4R20_006448</name>
</gene>
<reference evidence="2" key="1">
    <citation type="submission" date="2022-07" db="EMBL/GenBank/DDBJ databases">
        <title>Phylogenomic reconstructions and comparative analyses of Kickxellomycotina fungi.</title>
        <authorList>
            <person name="Reynolds N.K."/>
            <person name="Stajich J.E."/>
            <person name="Barry K."/>
            <person name="Grigoriev I.V."/>
            <person name="Crous P."/>
            <person name="Smith M.E."/>
        </authorList>
    </citation>
    <scope>NUCLEOTIDE SEQUENCE</scope>
    <source>
        <strain evidence="2">NRRL 1565</strain>
    </source>
</reference>
<keyword evidence="3" id="KW-1185">Reference proteome</keyword>
<name>A0A9W8LR63_9FUNG</name>
<organism evidence="2 3">
    <name type="scientific">Coemansia guatemalensis</name>
    <dbReference type="NCBI Taxonomy" id="2761395"/>
    <lineage>
        <taxon>Eukaryota</taxon>
        <taxon>Fungi</taxon>
        <taxon>Fungi incertae sedis</taxon>
        <taxon>Zoopagomycota</taxon>
        <taxon>Kickxellomycotina</taxon>
        <taxon>Kickxellomycetes</taxon>
        <taxon>Kickxellales</taxon>
        <taxon>Kickxellaceae</taxon>
        <taxon>Coemansia</taxon>
    </lineage>
</organism>
<dbReference type="EMBL" id="JANBUO010002784">
    <property type="protein sequence ID" value="KAJ2793748.1"/>
    <property type="molecule type" value="Genomic_DNA"/>
</dbReference>